<dbReference type="SUPFAM" id="SSF89095">
    <property type="entry name" value="GatB/YqeY motif"/>
    <property type="match status" value="1"/>
</dbReference>
<dbReference type="PANTHER" id="PTHR28055:SF1">
    <property type="entry name" value="ALTERED INHERITANCE OF MITOCHONDRIA PROTEIN 41, MITOCHONDRIAL"/>
    <property type="match status" value="1"/>
</dbReference>
<proteinExistence type="predicted"/>
<dbReference type="GO" id="GO:0016884">
    <property type="term" value="F:carbon-nitrogen ligase activity, with glutamine as amido-N-donor"/>
    <property type="evidence" value="ECO:0007669"/>
    <property type="project" value="InterPro"/>
</dbReference>
<sequence>MIVEEIKKANVQALKDKNVVLRNIYSVVLNKIMLESIKKREKGEEITDPDVVQILQKTIKELTEEKENYLKVSNTVEAGNIDVQIDCLKGYLPEMLSEEKIKEIILGLEDKSIGSVMKFFKQEYNGKCDMNTVRNVLANLK</sequence>
<dbReference type="AlphaFoldDB" id="A0A9D1SYT9"/>
<evidence type="ECO:0000313" key="1">
    <source>
        <dbReference type="EMBL" id="HIV01257.1"/>
    </source>
</evidence>
<comment type="caution">
    <text evidence="1">The sequence shown here is derived from an EMBL/GenBank/DDBJ whole genome shotgun (WGS) entry which is preliminary data.</text>
</comment>
<dbReference type="EMBL" id="DVOJ01000006">
    <property type="protein sequence ID" value="HIV01257.1"/>
    <property type="molecule type" value="Genomic_DNA"/>
</dbReference>
<dbReference type="Gene3D" id="1.10.1510.10">
    <property type="entry name" value="Uncharacterised protein YqeY/AIM41 PF09424, N-terminal domain"/>
    <property type="match status" value="1"/>
</dbReference>
<dbReference type="InterPro" id="IPR003789">
    <property type="entry name" value="Asn/Gln_tRNA_amidoTrase-B-like"/>
</dbReference>
<reference evidence="1" key="2">
    <citation type="journal article" date="2021" name="PeerJ">
        <title>Extensive microbial diversity within the chicken gut microbiome revealed by metagenomics and culture.</title>
        <authorList>
            <person name="Gilroy R."/>
            <person name="Ravi A."/>
            <person name="Getino M."/>
            <person name="Pursley I."/>
            <person name="Horton D.L."/>
            <person name="Alikhan N.F."/>
            <person name="Baker D."/>
            <person name="Gharbi K."/>
            <person name="Hall N."/>
            <person name="Watson M."/>
            <person name="Adriaenssens E.M."/>
            <person name="Foster-Nyarko E."/>
            <person name="Jarju S."/>
            <person name="Secka A."/>
            <person name="Antonio M."/>
            <person name="Oren A."/>
            <person name="Chaudhuri R.R."/>
            <person name="La Ragione R."/>
            <person name="Hildebrand F."/>
            <person name="Pallen M.J."/>
        </authorList>
    </citation>
    <scope>NUCLEOTIDE SEQUENCE</scope>
    <source>
        <strain evidence="1">CHK186-9395</strain>
    </source>
</reference>
<reference evidence="1" key="1">
    <citation type="submission" date="2020-10" db="EMBL/GenBank/DDBJ databases">
        <authorList>
            <person name="Gilroy R."/>
        </authorList>
    </citation>
    <scope>NUCLEOTIDE SEQUENCE</scope>
    <source>
        <strain evidence="1">CHK186-9395</strain>
    </source>
</reference>
<gene>
    <name evidence="1" type="ORF">IAA62_01715</name>
</gene>
<protein>
    <submittedName>
        <fullName evidence="1">GatB/YqeY domain-containing protein</fullName>
    </submittedName>
</protein>
<evidence type="ECO:0000313" key="2">
    <source>
        <dbReference type="Proteomes" id="UP000886861"/>
    </source>
</evidence>
<dbReference type="InterPro" id="IPR019004">
    <property type="entry name" value="YqeY/Aim41"/>
</dbReference>
<organism evidence="1 2">
    <name type="scientific">Candidatus Caccopulliclostridium gallistercoris</name>
    <dbReference type="NCBI Taxonomy" id="2840719"/>
    <lineage>
        <taxon>Bacteria</taxon>
        <taxon>Bacillati</taxon>
        <taxon>Bacillota</taxon>
        <taxon>Clostridia</taxon>
        <taxon>Candidatus Caccopulliclostridium</taxon>
    </lineage>
</organism>
<accession>A0A9D1SYT9</accession>
<dbReference type="Pfam" id="PF09424">
    <property type="entry name" value="YqeY"/>
    <property type="match status" value="1"/>
</dbReference>
<dbReference type="PANTHER" id="PTHR28055">
    <property type="entry name" value="ALTERED INHERITANCE OF MITOCHONDRIA PROTEIN 41, MITOCHONDRIAL"/>
    <property type="match status" value="1"/>
</dbReference>
<dbReference type="Proteomes" id="UP000886861">
    <property type="component" value="Unassembled WGS sequence"/>
</dbReference>
<name>A0A9D1SYT9_9FIRM</name>
<dbReference type="InterPro" id="IPR042184">
    <property type="entry name" value="YqeY/Aim41_N"/>
</dbReference>